<evidence type="ECO:0000313" key="2">
    <source>
        <dbReference type="Proteomes" id="UP000092445"/>
    </source>
</evidence>
<dbReference type="VEuPathDB" id="VectorBase:GPAI036740"/>
<protein>
    <submittedName>
        <fullName evidence="1">Uncharacterized protein</fullName>
    </submittedName>
</protein>
<dbReference type="Gene3D" id="1.20.120.1080">
    <property type="match status" value="1"/>
</dbReference>
<evidence type="ECO:0000313" key="1">
    <source>
        <dbReference type="EnsemblMetazoa" id="GPAI036740-PA"/>
    </source>
</evidence>
<name>A0A1B0A7I3_GLOPL</name>
<dbReference type="EnsemblMetazoa" id="GPAI036740-RA">
    <property type="protein sequence ID" value="GPAI036740-PA"/>
    <property type="gene ID" value="GPAI036740"/>
</dbReference>
<dbReference type="STRING" id="7398.A0A1B0A7I3"/>
<reference evidence="1" key="2">
    <citation type="submission" date="2020-05" db="UniProtKB">
        <authorList>
            <consortium name="EnsemblMetazoa"/>
        </authorList>
    </citation>
    <scope>IDENTIFICATION</scope>
    <source>
        <strain evidence="1">IAEA</strain>
    </source>
</reference>
<dbReference type="AlphaFoldDB" id="A0A1B0A7I3"/>
<proteinExistence type="predicted"/>
<dbReference type="Proteomes" id="UP000092445">
    <property type="component" value="Unassembled WGS sequence"/>
</dbReference>
<dbReference type="Pfam" id="PF21010">
    <property type="entry name" value="HA2_C"/>
    <property type="match status" value="1"/>
</dbReference>
<accession>A0A1B0A7I3</accession>
<sequence length="128" mass="14553">MYITPERDSSKKRLTCQGNARGLRICIPPTDIMLVSTGLGVDKAYPLGCFVADAPLLRMLSRMLFKSSELKCSDQILIHISILQVESVFITTINHVADSHKHVAKYVFETPESDLIRLLYRFRGERQK</sequence>
<organism evidence="1 2">
    <name type="scientific">Glossina pallidipes</name>
    <name type="common">Tsetse fly</name>
    <dbReference type="NCBI Taxonomy" id="7398"/>
    <lineage>
        <taxon>Eukaryota</taxon>
        <taxon>Metazoa</taxon>
        <taxon>Ecdysozoa</taxon>
        <taxon>Arthropoda</taxon>
        <taxon>Hexapoda</taxon>
        <taxon>Insecta</taxon>
        <taxon>Pterygota</taxon>
        <taxon>Neoptera</taxon>
        <taxon>Endopterygota</taxon>
        <taxon>Diptera</taxon>
        <taxon>Brachycera</taxon>
        <taxon>Muscomorpha</taxon>
        <taxon>Hippoboscoidea</taxon>
        <taxon>Glossinidae</taxon>
        <taxon>Glossina</taxon>
    </lineage>
</organism>
<keyword evidence="2" id="KW-1185">Reference proteome</keyword>
<reference evidence="2" key="1">
    <citation type="submission" date="2014-03" db="EMBL/GenBank/DDBJ databases">
        <authorList>
            <person name="Aksoy S."/>
            <person name="Warren W."/>
            <person name="Wilson R.K."/>
        </authorList>
    </citation>
    <scope>NUCLEOTIDE SEQUENCE [LARGE SCALE GENOMIC DNA]</scope>
    <source>
        <strain evidence="2">IAEA</strain>
    </source>
</reference>